<feature type="non-terminal residue" evidence="8">
    <location>
        <position position="1"/>
    </location>
</feature>
<dbReference type="InterPro" id="IPR051000">
    <property type="entry name" value="Homeobox_DNA-bind_prot"/>
</dbReference>
<dbReference type="SUPFAM" id="SSF46689">
    <property type="entry name" value="Homeodomain-like"/>
    <property type="match status" value="1"/>
</dbReference>
<evidence type="ECO:0000313" key="8">
    <source>
        <dbReference type="EMBL" id="RKO89510.1"/>
    </source>
</evidence>
<dbReference type="AlphaFoldDB" id="A0A4P9WET2"/>
<dbReference type="GO" id="GO:0000981">
    <property type="term" value="F:DNA-binding transcription factor activity, RNA polymerase II-specific"/>
    <property type="evidence" value="ECO:0007669"/>
    <property type="project" value="InterPro"/>
</dbReference>
<evidence type="ECO:0000256" key="6">
    <source>
        <dbReference type="RuleBase" id="RU000682"/>
    </source>
</evidence>
<keyword evidence="9" id="KW-1185">Reference proteome</keyword>
<dbReference type="GO" id="GO:0030154">
    <property type="term" value="P:cell differentiation"/>
    <property type="evidence" value="ECO:0007669"/>
    <property type="project" value="TreeGrafter"/>
</dbReference>
<dbReference type="PROSITE" id="PS00027">
    <property type="entry name" value="HOMEOBOX_1"/>
    <property type="match status" value="1"/>
</dbReference>
<evidence type="ECO:0000256" key="5">
    <source>
        <dbReference type="PROSITE-ProRule" id="PRU00108"/>
    </source>
</evidence>
<dbReference type="OrthoDB" id="6159439at2759"/>
<reference evidence="9" key="1">
    <citation type="journal article" date="2018" name="Nat. Microbiol.">
        <title>Leveraging single-cell genomics to expand the fungal tree of life.</title>
        <authorList>
            <person name="Ahrendt S.R."/>
            <person name="Quandt C.A."/>
            <person name="Ciobanu D."/>
            <person name="Clum A."/>
            <person name="Salamov A."/>
            <person name="Andreopoulos B."/>
            <person name="Cheng J.F."/>
            <person name="Woyke T."/>
            <person name="Pelin A."/>
            <person name="Henrissat B."/>
            <person name="Reynolds N.K."/>
            <person name="Benny G.L."/>
            <person name="Smith M.E."/>
            <person name="James T.Y."/>
            <person name="Grigoriev I.V."/>
        </authorList>
    </citation>
    <scope>NUCLEOTIDE SEQUENCE [LARGE SCALE GENOMIC DNA]</scope>
</reference>
<dbReference type="InterPro" id="IPR009057">
    <property type="entry name" value="Homeodomain-like_sf"/>
</dbReference>
<keyword evidence="2 5" id="KW-0238">DNA-binding</keyword>
<proteinExistence type="predicted"/>
<name>A0A4P9WET2_9FUNG</name>
<dbReference type="PANTHER" id="PTHR24324">
    <property type="entry name" value="HOMEOBOX PROTEIN HHEX"/>
    <property type="match status" value="1"/>
</dbReference>
<evidence type="ECO:0000256" key="2">
    <source>
        <dbReference type="ARBA" id="ARBA00023125"/>
    </source>
</evidence>
<dbReference type="InterPro" id="IPR001356">
    <property type="entry name" value="HD"/>
</dbReference>
<dbReference type="Pfam" id="PF00046">
    <property type="entry name" value="Homeodomain"/>
    <property type="match status" value="1"/>
</dbReference>
<evidence type="ECO:0000313" key="9">
    <source>
        <dbReference type="Proteomes" id="UP000269721"/>
    </source>
</evidence>
<evidence type="ECO:0000256" key="3">
    <source>
        <dbReference type="ARBA" id="ARBA00023155"/>
    </source>
</evidence>
<keyword evidence="4 5" id="KW-0539">Nucleus</keyword>
<dbReference type="InterPro" id="IPR017970">
    <property type="entry name" value="Homeobox_CS"/>
</dbReference>
<comment type="subcellular location">
    <subcellularLocation>
        <location evidence="1 5 6">Nucleus</location>
    </subcellularLocation>
</comment>
<dbReference type="PROSITE" id="PS50071">
    <property type="entry name" value="HOMEOBOX_2"/>
    <property type="match status" value="1"/>
</dbReference>
<dbReference type="SMART" id="SM00389">
    <property type="entry name" value="HOX"/>
    <property type="match status" value="1"/>
</dbReference>
<evidence type="ECO:0000256" key="1">
    <source>
        <dbReference type="ARBA" id="ARBA00004123"/>
    </source>
</evidence>
<dbReference type="Gene3D" id="1.10.10.60">
    <property type="entry name" value="Homeodomain-like"/>
    <property type="match status" value="1"/>
</dbReference>
<feature type="non-terminal residue" evidence="8">
    <location>
        <position position="56"/>
    </location>
</feature>
<dbReference type="CDD" id="cd00086">
    <property type="entry name" value="homeodomain"/>
    <property type="match status" value="1"/>
</dbReference>
<dbReference type="Proteomes" id="UP000269721">
    <property type="component" value="Unassembled WGS sequence"/>
</dbReference>
<dbReference type="GO" id="GO:0005634">
    <property type="term" value="C:nucleus"/>
    <property type="evidence" value="ECO:0007669"/>
    <property type="project" value="UniProtKB-SubCell"/>
</dbReference>
<feature type="domain" description="Homeobox" evidence="7">
    <location>
        <begin position="1"/>
        <end position="56"/>
    </location>
</feature>
<evidence type="ECO:0000259" key="7">
    <source>
        <dbReference type="PROSITE" id="PS50071"/>
    </source>
</evidence>
<dbReference type="GO" id="GO:0000978">
    <property type="term" value="F:RNA polymerase II cis-regulatory region sequence-specific DNA binding"/>
    <property type="evidence" value="ECO:0007669"/>
    <property type="project" value="TreeGrafter"/>
</dbReference>
<keyword evidence="3 5" id="KW-0371">Homeobox</keyword>
<dbReference type="PANTHER" id="PTHR24324:SF5">
    <property type="entry name" value="HEMATOPOIETICALLY-EXPRESSED HOMEOBOX PROTEIN HHEX"/>
    <property type="match status" value="1"/>
</dbReference>
<accession>A0A4P9WET2</accession>
<organism evidence="8 9">
    <name type="scientific">Blyttiomyces helicus</name>
    <dbReference type="NCBI Taxonomy" id="388810"/>
    <lineage>
        <taxon>Eukaryota</taxon>
        <taxon>Fungi</taxon>
        <taxon>Fungi incertae sedis</taxon>
        <taxon>Chytridiomycota</taxon>
        <taxon>Chytridiomycota incertae sedis</taxon>
        <taxon>Chytridiomycetes</taxon>
        <taxon>Chytridiomycetes incertae sedis</taxon>
        <taxon>Blyttiomyces</taxon>
    </lineage>
</organism>
<protein>
    <submittedName>
        <fullName evidence="8">Homeobox domain-containing protein</fullName>
    </submittedName>
</protein>
<evidence type="ECO:0000256" key="4">
    <source>
        <dbReference type="ARBA" id="ARBA00023242"/>
    </source>
</evidence>
<dbReference type="EMBL" id="KZ996048">
    <property type="protein sequence ID" value="RKO89510.1"/>
    <property type="molecule type" value="Genomic_DNA"/>
</dbReference>
<sequence length="56" mass="6863">KPQRRKTPLQLRILEAAYGVSKKLNPELREILSKECRLTVREVKVWFQNRRMKDRR</sequence>
<gene>
    <name evidence="8" type="ORF">BDK51DRAFT_2925</name>
</gene>